<evidence type="ECO:0000313" key="2">
    <source>
        <dbReference type="EMBL" id="KAK6727294.1"/>
    </source>
</evidence>
<reference evidence="2 3" key="1">
    <citation type="submission" date="2023-08" db="EMBL/GenBank/DDBJ databases">
        <title>A Necator americanus chromosomal reference genome.</title>
        <authorList>
            <person name="Ilik V."/>
            <person name="Petrzelkova K.J."/>
            <person name="Pardy F."/>
            <person name="Fuh T."/>
            <person name="Niatou-Singa F.S."/>
            <person name="Gouil Q."/>
            <person name="Baker L."/>
            <person name="Ritchie M.E."/>
            <person name="Jex A.R."/>
            <person name="Gazzola D."/>
            <person name="Li H."/>
            <person name="Toshio Fujiwara R."/>
            <person name="Zhan B."/>
            <person name="Aroian R.V."/>
            <person name="Pafco B."/>
            <person name="Schwarz E.M."/>
        </authorList>
    </citation>
    <scope>NUCLEOTIDE SEQUENCE [LARGE SCALE GENOMIC DNA]</scope>
    <source>
        <strain evidence="2 3">Aroian</strain>
        <tissue evidence="2">Whole animal</tissue>
    </source>
</reference>
<dbReference type="SUPFAM" id="SSF52047">
    <property type="entry name" value="RNI-like"/>
    <property type="match status" value="1"/>
</dbReference>
<accession>A0ABR1BLH7</accession>
<feature type="compositionally biased region" description="Polar residues" evidence="1">
    <location>
        <begin position="563"/>
        <end position="584"/>
    </location>
</feature>
<feature type="compositionally biased region" description="Low complexity" evidence="1">
    <location>
        <begin position="648"/>
        <end position="664"/>
    </location>
</feature>
<name>A0ABR1BLH7_NECAM</name>
<feature type="region of interest" description="Disordered" evidence="1">
    <location>
        <begin position="366"/>
        <end position="385"/>
    </location>
</feature>
<proteinExistence type="predicted"/>
<organism evidence="2 3">
    <name type="scientific">Necator americanus</name>
    <name type="common">Human hookworm</name>
    <dbReference type="NCBI Taxonomy" id="51031"/>
    <lineage>
        <taxon>Eukaryota</taxon>
        <taxon>Metazoa</taxon>
        <taxon>Ecdysozoa</taxon>
        <taxon>Nematoda</taxon>
        <taxon>Chromadorea</taxon>
        <taxon>Rhabditida</taxon>
        <taxon>Rhabditina</taxon>
        <taxon>Rhabditomorpha</taxon>
        <taxon>Strongyloidea</taxon>
        <taxon>Ancylostomatidae</taxon>
        <taxon>Bunostominae</taxon>
        <taxon>Necator</taxon>
    </lineage>
</organism>
<dbReference type="EMBL" id="JAVFWL010000001">
    <property type="protein sequence ID" value="KAK6727294.1"/>
    <property type="molecule type" value="Genomic_DNA"/>
</dbReference>
<evidence type="ECO:0000256" key="1">
    <source>
        <dbReference type="SAM" id="MobiDB-lite"/>
    </source>
</evidence>
<keyword evidence="3" id="KW-1185">Reference proteome</keyword>
<comment type="caution">
    <text evidence="2">The sequence shown here is derived from an EMBL/GenBank/DDBJ whole genome shotgun (WGS) entry which is preliminary data.</text>
</comment>
<evidence type="ECO:0000313" key="3">
    <source>
        <dbReference type="Proteomes" id="UP001303046"/>
    </source>
</evidence>
<gene>
    <name evidence="2" type="primary">Necator_chrI.g1288</name>
    <name evidence="2" type="ORF">RB195_005162</name>
</gene>
<evidence type="ECO:0008006" key="4">
    <source>
        <dbReference type="Google" id="ProtNLM"/>
    </source>
</evidence>
<feature type="region of interest" description="Disordered" evidence="1">
    <location>
        <begin position="633"/>
        <end position="689"/>
    </location>
</feature>
<dbReference type="Proteomes" id="UP001303046">
    <property type="component" value="Unassembled WGS sequence"/>
</dbReference>
<protein>
    <recommendedName>
        <fullName evidence="4">Leucine Rich repeat-containing domain protein</fullName>
    </recommendedName>
</protein>
<sequence>MSPAGRINLARVSATTSKALTRWEDVHSLMFDDTKIIMAGDVFHHRIDTTLDVGFLRSMSEVLHLCPHARRIWIQTRLQREHLEVLQKHGNVIEALYISSENFHTQHQVSWEKVGFNRMRSVNILQRMDQPLNLKQLLDKAACKALFPITIRHVCLTGILLTVTIMDTLTTLTNLRHLDLIGCVVDTQLAAEYVGKFALMSNLDELSVPPSMYSFSVKDDKSPPFNFRKLHLSKLSAYMECFDENSFFDALETVMPRKLEALTLYGNYYPLKRSKKYSQWRKFEILFAAMIPQVRSPWWMKEESALMSHIVRCPPYKVSDDFRPMRSTAASWRFDQATLDSEEAPQERPTINRFLRFMRPEGPPLAIAPAPRAVPEPPPPPVRRERIRRRPNVPTVAEEQNPVPVVISLPHNGAVAAPVAALVPNVEAAPAPALPAASAIPNDVSPVPEAPPHDGEAVAEAPPLNPPGQTAIPEQTAQVDQRNTAAELLEQAHRGGQTIEAGGTLSQQQTMHVGGAPGAAAADHTQPMAQPTEIPLVNTQPASATVEGNVNGAQRGTIAADGSSEQSMQQTQRAPAGNSAQNITPLPEPANNVGDEQGVQERHDDEHINMMLQGMLQALVEEIVLDAMNDERMENNATDPPPVVSSDATAPNRTNATNTSTTPTPSTPPPSEAQQPQALPRANNQNTQH</sequence>
<feature type="compositionally biased region" description="Pro residues" evidence="1">
    <location>
        <begin position="372"/>
        <end position="381"/>
    </location>
</feature>
<feature type="region of interest" description="Disordered" evidence="1">
    <location>
        <begin position="555"/>
        <end position="600"/>
    </location>
</feature>